<name>A0A1I4XEW0_PSUAM</name>
<keyword evidence="2" id="KW-1185">Reference proteome</keyword>
<accession>A0A1I4XEW0</accession>
<dbReference type="OrthoDB" id="3579419at2"/>
<gene>
    <name evidence="1" type="ORF">SAMN05216207_10116</name>
</gene>
<proteinExistence type="predicted"/>
<evidence type="ECO:0000313" key="1">
    <source>
        <dbReference type="EMBL" id="SFN24192.1"/>
    </source>
</evidence>
<sequence>MTVPTPGPRPGDPRPPDERPVAALRADVEEAVAGLDGLDARPVAEHPAAFERVHSALGRALSAGSERG</sequence>
<dbReference type="RefSeq" id="WP_093341871.1">
    <property type="nucleotide sequence ID" value="NZ_FOUY01000011.1"/>
</dbReference>
<dbReference type="STRING" id="260086.SAMN05216207_10116"/>
<organism evidence="1 2">
    <name type="scientific">Pseudonocardia ammonioxydans</name>
    <dbReference type="NCBI Taxonomy" id="260086"/>
    <lineage>
        <taxon>Bacteria</taxon>
        <taxon>Bacillati</taxon>
        <taxon>Actinomycetota</taxon>
        <taxon>Actinomycetes</taxon>
        <taxon>Pseudonocardiales</taxon>
        <taxon>Pseudonocardiaceae</taxon>
        <taxon>Pseudonocardia</taxon>
    </lineage>
</organism>
<dbReference type="Proteomes" id="UP000199614">
    <property type="component" value="Unassembled WGS sequence"/>
</dbReference>
<dbReference type="AlphaFoldDB" id="A0A1I4XEW0"/>
<protein>
    <submittedName>
        <fullName evidence="1">Uncharacterized protein</fullName>
    </submittedName>
</protein>
<reference evidence="1 2" key="1">
    <citation type="submission" date="2016-10" db="EMBL/GenBank/DDBJ databases">
        <authorList>
            <person name="de Groot N.N."/>
        </authorList>
    </citation>
    <scope>NUCLEOTIDE SEQUENCE [LARGE SCALE GENOMIC DNA]</scope>
    <source>
        <strain evidence="1 2">CGMCC 4.1877</strain>
    </source>
</reference>
<dbReference type="EMBL" id="FOUY01000011">
    <property type="protein sequence ID" value="SFN24192.1"/>
    <property type="molecule type" value="Genomic_DNA"/>
</dbReference>
<evidence type="ECO:0000313" key="2">
    <source>
        <dbReference type="Proteomes" id="UP000199614"/>
    </source>
</evidence>